<dbReference type="GO" id="GO:0031177">
    <property type="term" value="F:phosphopantetheine binding"/>
    <property type="evidence" value="ECO:0007669"/>
    <property type="project" value="TreeGrafter"/>
</dbReference>
<reference evidence="2 3" key="1">
    <citation type="submission" date="2016-08" db="EMBL/GenBank/DDBJ databases">
        <title>A Parts List for Fungal Cellulosomes Revealed by Comparative Genomics.</title>
        <authorList>
            <consortium name="DOE Joint Genome Institute"/>
            <person name="Haitjema C.H."/>
            <person name="Gilmore S.P."/>
            <person name="Henske J.K."/>
            <person name="Solomon K.V."/>
            <person name="De Groot R."/>
            <person name="Kuo A."/>
            <person name="Mondo S.J."/>
            <person name="Salamov A.A."/>
            <person name="Labutti K."/>
            <person name="Zhao Z."/>
            <person name="Chiniquy J."/>
            <person name="Barry K."/>
            <person name="Brewer H.M."/>
            <person name="Purvine S.O."/>
            <person name="Wright A.T."/>
            <person name="Boxma B."/>
            <person name="Van Alen T."/>
            <person name="Hackstein J.H."/>
            <person name="Baker S.E."/>
            <person name="Grigoriev I.V."/>
            <person name="O'Malley M.A."/>
        </authorList>
    </citation>
    <scope>NUCLEOTIDE SEQUENCE [LARGE SCALE GENOMIC DNA]</scope>
    <source>
        <strain evidence="2 3">S4</strain>
    </source>
</reference>
<reference evidence="2 3" key="2">
    <citation type="submission" date="2016-08" db="EMBL/GenBank/DDBJ databases">
        <title>Pervasive Adenine N6-methylation of Active Genes in Fungi.</title>
        <authorList>
            <consortium name="DOE Joint Genome Institute"/>
            <person name="Mondo S.J."/>
            <person name="Dannebaum R.O."/>
            <person name="Kuo R.C."/>
            <person name="Labutti K."/>
            <person name="Haridas S."/>
            <person name="Kuo A."/>
            <person name="Salamov A."/>
            <person name="Ahrendt S.R."/>
            <person name="Lipzen A."/>
            <person name="Sullivan W."/>
            <person name="Andreopoulos W.B."/>
            <person name="Clum A."/>
            <person name="Lindquist E."/>
            <person name="Daum C."/>
            <person name="Ramamoorthy G.K."/>
            <person name="Gryganskyi A."/>
            <person name="Culley D."/>
            <person name="Magnuson J.K."/>
            <person name="James T.Y."/>
            <person name="O'Malley M.A."/>
            <person name="Stajich J.E."/>
            <person name="Spatafora J.W."/>
            <person name="Visel A."/>
            <person name="Grigoriev I.V."/>
        </authorList>
    </citation>
    <scope>NUCLEOTIDE SEQUENCE [LARGE SCALE GENOMIC DNA]</scope>
    <source>
        <strain evidence="2 3">S4</strain>
    </source>
</reference>
<name>A0A1Y1X9V4_9FUNG</name>
<dbReference type="STRING" id="1754192.A0A1Y1X9V4"/>
<gene>
    <name evidence="2" type="ORF">BCR32DRAFT_202971</name>
</gene>
<accession>A0A1Y1X9V4</accession>
<feature type="domain" description="AMP-dependent synthetase/ligase" evidence="1">
    <location>
        <begin position="9"/>
        <end position="176"/>
    </location>
</feature>
<proteinExistence type="predicted"/>
<dbReference type="InterPro" id="IPR020845">
    <property type="entry name" value="AMP-binding_CS"/>
</dbReference>
<dbReference type="FunFam" id="3.40.50.980:FF:000001">
    <property type="entry name" value="Non-ribosomal peptide synthetase"/>
    <property type="match status" value="1"/>
</dbReference>
<sequence length="176" mass="20292">MTKCYHTEFQKIAKCNPTKPAIIFQEKTISYKELDEMSNSLGHYIRKNGVKRNDIIPIITERSFYFVVGTLAIMKAGAAYLPIDPEFPKDRIEYMIEESNSNIILTYIKNDDNNKKIKDLNLYSKNIKEYKLSKHNYNENTESLESINESSDLCYVMFTSGTTGKPKGTLITHNNL</sequence>
<dbReference type="SUPFAM" id="SSF56801">
    <property type="entry name" value="Acetyl-CoA synthetase-like"/>
    <property type="match status" value="1"/>
</dbReference>
<keyword evidence="3" id="KW-1185">Reference proteome</keyword>
<dbReference type="AlphaFoldDB" id="A0A1Y1X9V4"/>
<dbReference type="PROSITE" id="PS00455">
    <property type="entry name" value="AMP_BINDING"/>
    <property type="match status" value="1"/>
</dbReference>
<dbReference type="InterPro" id="IPR000873">
    <property type="entry name" value="AMP-dep_synth/lig_dom"/>
</dbReference>
<dbReference type="GO" id="GO:0043041">
    <property type="term" value="P:amino acid activation for nonribosomal peptide biosynthetic process"/>
    <property type="evidence" value="ECO:0007669"/>
    <property type="project" value="TreeGrafter"/>
</dbReference>
<feature type="non-terminal residue" evidence="2">
    <location>
        <position position="176"/>
    </location>
</feature>
<dbReference type="EMBL" id="MCFG01000100">
    <property type="protein sequence ID" value="ORX82206.1"/>
    <property type="molecule type" value="Genomic_DNA"/>
</dbReference>
<dbReference type="Gene3D" id="3.40.50.980">
    <property type="match status" value="2"/>
</dbReference>
<dbReference type="PANTHER" id="PTHR45527:SF1">
    <property type="entry name" value="FATTY ACID SYNTHASE"/>
    <property type="match status" value="1"/>
</dbReference>
<dbReference type="GO" id="GO:0005737">
    <property type="term" value="C:cytoplasm"/>
    <property type="evidence" value="ECO:0007669"/>
    <property type="project" value="TreeGrafter"/>
</dbReference>
<dbReference type="Pfam" id="PF00501">
    <property type="entry name" value="AMP-binding"/>
    <property type="match status" value="1"/>
</dbReference>
<dbReference type="GO" id="GO:0044550">
    <property type="term" value="P:secondary metabolite biosynthetic process"/>
    <property type="evidence" value="ECO:0007669"/>
    <property type="project" value="TreeGrafter"/>
</dbReference>
<dbReference type="OrthoDB" id="2151211at2759"/>
<evidence type="ECO:0000259" key="1">
    <source>
        <dbReference type="Pfam" id="PF00501"/>
    </source>
</evidence>
<dbReference type="Proteomes" id="UP000193944">
    <property type="component" value="Unassembled WGS sequence"/>
</dbReference>
<organism evidence="2 3">
    <name type="scientific">Anaeromyces robustus</name>
    <dbReference type="NCBI Taxonomy" id="1754192"/>
    <lineage>
        <taxon>Eukaryota</taxon>
        <taxon>Fungi</taxon>
        <taxon>Fungi incertae sedis</taxon>
        <taxon>Chytridiomycota</taxon>
        <taxon>Chytridiomycota incertae sedis</taxon>
        <taxon>Neocallimastigomycetes</taxon>
        <taxon>Neocallimastigales</taxon>
        <taxon>Neocallimastigaceae</taxon>
        <taxon>Anaeromyces</taxon>
    </lineage>
</organism>
<protein>
    <submittedName>
        <fullName evidence="2">Acetyl-CoA synthetase-like protein</fullName>
    </submittedName>
</protein>
<evidence type="ECO:0000313" key="2">
    <source>
        <dbReference type="EMBL" id="ORX82206.1"/>
    </source>
</evidence>
<evidence type="ECO:0000313" key="3">
    <source>
        <dbReference type="Proteomes" id="UP000193944"/>
    </source>
</evidence>
<comment type="caution">
    <text evidence="2">The sequence shown here is derived from an EMBL/GenBank/DDBJ whole genome shotgun (WGS) entry which is preliminary data.</text>
</comment>
<dbReference type="PANTHER" id="PTHR45527">
    <property type="entry name" value="NONRIBOSOMAL PEPTIDE SYNTHETASE"/>
    <property type="match status" value="1"/>
</dbReference>